<reference evidence="2" key="1">
    <citation type="submission" date="2018-05" db="EMBL/GenBank/DDBJ databases">
        <authorList>
            <person name="Lanie J.A."/>
            <person name="Ng W.-L."/>
            <person name="Kazmierczak K.M."/>
            <person name="Andrzejewski T.M."/>
            <person name="Davidsen T.M."/>
            <person name="Wayne K.J."/>
            <person name="Tettelin H."/>
            <person name="Glass J.I."/>
            <person name="Rusch D."/>
            <person name="Podicherti R."/>
            <person name="Tsui H.-C.T."/>
            <person name="Winkler M.E."/>
        </authorList>
    </citation>
    <scope>NUCLEOTIDE SEQUENCE</scope>
</reference>
<organism evidence="2">
    <name type="scientific">marine metagenome</name>
    <dbReference type="NCBI Taxonomy" id="408172"/>
    <lineage>
        <taxon>unclassified sequences</taxon>
        <taxon>metagenomes</taxon>
        <taxon>ecological metagenomes</taxon>
    </lineage>
</organism>
<dbReference type="Gene3D" id="1.20.1290.10">
    <property type="entry name" value="AhpD-like"/>
    <property type="match status" value="1"/>
</dbReference>
<feature type="domain" description="Carboxymuconolactone decarboxylase-like" evidence="1">
    <location>
        <begin position="44"/>
        <end position="104"/>
    </location>
</feature>
<dbReference type="SUPFAM" id="SSF69118">
    <property type="entry name" value="AhpD-like"/>
    <property type="match status" value="1"/>
</dbReference>
<dbReference type="PANTHER" id="PTHR34846:SF5">
    <property type="entry name" value="CARBOXYMUCONOLACTONE DECARBOXYLASE-LIKE DOMAIN-CONTAINING PROTEIN"/>
    <property type="match status" value="1"/>
</dbReference>
<dbReference type="AlphaFoldDB" id="A0A381ZTQ9"/>
<evidence type="ECO:0000259" key="1">
    <source>
        <dbReference type="Pfam" id="PF02627"/>
    </source>
</evidence>
<sequence>MRLSEPRINPLEEEDWNGDVKEMMKPFINQGRVFNIFKTLAHHPDLARRWMVFANHILGKSTLSDRDRELLILRIGYLCQSGYEWGQHVQIAKRCNMSDDEIRSTKTGPQTIGLSTKDKVLMQAVDELHEDSFISNETWLNLSDYFNTKQLMDIVFTVGQYNLVSMALNSFGVQLDKGLPGWDV</sequence>
<gene>
    <name evidence="2" type="ORF">METZ01_LOCUS145474</name>
</gene>
<dbReference type="InterPro" id="IPR003779">
    <property type="entry name" value="CMD-like"/>
</dbReference>
<protein>
    <recommendedName>
        <fullName evidence="1">Carboxymuconolactone decarboxylase-like domain-containing protein</fullName>
    </recommendedName>
</protein>
<dbReference type="InterPro" id="IPR029032">
    <property type="entry name" value="AhpD-like"/>
</dbReference>
<dbReference type="PANTHER" id="PTHR34846">
    <property type="entry name" value="4-CARBOXYMUCONOLACTONE DECARBOXYLASE FAMILY PROTEIN (AFU_ORTHOLOGUE AFUA_6G11590)"/>
    <property type="match status" value="1"/>
</dbReference>
<dbReference type="EMBL" id="UINC01022620">
    <property type="protein sequence ID" value="SVA92620.1"/>
    <property type="molecule type" value="Genomic_DNA"/>
</dbReference>
<name>A0A381ZTQ9_9ZZZZ</name>
<evidence type="ECO:0000313" key="2">
    <source>
        <dbReference type="EMBL" id="SVA92620.1"/>
    </source>
</evidence>
<proteinExistence type="predicted"/>
<dbReference type="GO" id="GO:0051920">
    <property type="term" value="F:peroxiredoxin activity"/>
    <property type="evidence" value="ECO:0007669"/>
    <property type="project" value="InterPro"/>
</dbReference>
<accession>A0A381ZTQ9</accession>
<dbReference type="Pfam" id="PF02627">
    <property type="entry name" value="CMD"/>
    <property type="match status" value="1"/>
</dbReference>